<proteinExistence type="predicted"/>
<sequence>MPCALTQGYTLDCKESIGGIKAVWFIPFENVTAITEASGVVTTITKASGKVFYKYQLVKQTSSLTENITASVENGTVFYAQELSIILNKLQANTRNEILLLAKNNLLAVVQDGNDKYWLLGKVNGADLTGGNGATGTAFGDRNGYTLTFTGNEPAMAPEVSSTIIAGLTA</sequence>
<accession>A0A6J5LS27</accession>
<protein>
    <submittedName>
        <fullName evidence="1">Uncharacterized protein</fullName>
    </submittedName>
</protein>
<reference evidence="1" key="1">
    <citation type="submission" date="2020-04" db="EMBL/GenBank/DDBJ databases">
        <authorList>
            <person name="Chiriac C."/>
            <person name="Salcher M."/>
            <person name="Ghai R."/>
            <person name="Kavagutti S V."/>
        </authorList>
    </citation>
    <scope>NUCLEOTIDE SEQUENCE</scope>
</reference>
<dbReference type="EMBL" id="LR796333">
    <property type="protein sequence ID" value="CAB4137138.1"/>
    <property type="molecule type" value="Genomic_DNA"/>
</dbReference>
<evidence type="ECO:0000313" key="1">
    <source>
        <dbReference type="EMBL" id="CAB4137138.1"/>
    </source>
</evidence>
<organism evidence="1">
    <name type="scientific">uncultured Caudovirales phage</name>
    <dbReference type="NCBI Taxonomy" id="2100421"/>
    <lineage>
        <taxon>Viruses</taxon>
        <taxon>Duplodnaviria</taxon>
        <taxon>Heunggongvirae</taxon>
        <taxon>Uroviricota</taxon>
        <taxon>Caudoviricetes</taxon>
        <taxon>Peduoviridae</taxon>
        <taxon>Maltschvirus</taxon>
        <taxon>Maltschvirus maltsch</taxon>
    </lineage>
</organism>
<name>A0A6J5LS27_9CAUD</name>
<gene>
    <name evidence="1" type="ORF">UFOVP321_7</name>
</gene>